<keyword evidence="6" id="KW-0627">Porphyrin biosynthesis</keyword>
<evidence type="ECO:0000256" key="7">
    <source>
        <dbReference type="ARBA" id="ARBA00024536"/>
    </source>
</evidence>
<keyword evidence="4" id="KW-0350">Heme biosynthesis</keyword>
<dbReference type="CDD" id="cd00419">
    <property type="entry name" value="Ferrochelatase_C"/>
    <property type="match status" value="1"/>
</dbReference>
<feature type="compositionally biased region" description="Basic and acidic residues" evidence="9">
    <location>
        <begin position="413"/>
        <end position="425"/>
    </location>
</feature>
<accession>A0A1J1LP51</accession>
<dbReference type="AlphaFoldDB" id="A0A1J1LP51"/>
<evidence type="ECO:0000256" key="3">
    <source>
        <dbReference type="ARBA" id="ARBA00023004"/>
    </source>
</evidence>
<evidence type="ECO:0000256" key="1">
    <source>
        <dbReference type="ARBA" id="ARBA00004744"/>
    </source>
</evidence>
<organism evidence="10 11">
    <name type="scientific">Planktothrix tepida PCC 9214</name>
    <dbReference type="NCBI Taxonomy" id="671072"/>
    <lineage>
        <taxon>Bacteria</taxon>
        <taxon>Bacillati</taxon>
        <taxon>Cyanobacteriota</taxon>
        <taxon>Cyanophyceae</taxon>
        <taxon>Oscillatoriophycideae</taxon>
        <taxon>Oscillatoriales</taxon>
        <taxon>Microcoleaceae</taxon>
        <taxon>Planktothrix</taxon>
    </lineage>
</organism>
<keyword evidence="11" id="KW-1185">Reference proteome</keyword>
<feature type="compositionally biased region" description="Basic residues" evidence="9">
    <location>
        <begin position="426"/>
        <end position="439"/>
    </location>
</feature>
<sequence length="439" mass="50085">MPVPHYPLPYPPIGDVKLLGRVCLGKRTFPQKDLIAALEREDKNVVATPEKLETITSASTSTEGQNRVAVLLMGYGEVESYEDFANYNEQALNLLTAKFAPVPTWIYPPLAKLLAMFDLHEWSHQHGNFISPHNAIFEKQRAGIEQHLKEKWGDRIKVFKAFNFCAPFLPEQVLTEIKAEGFDKLLIYPLLVVDSIFTSGIAVEQVNKALEKLADEDEHWVKGQRYIPSFYNEPDYIQLLGQLVEDKIQKQLIQAYLPSQIGIVLMNHGCPHKAKGFTSGIDESQALYEQVRETLINRYPLISVGWLNHDTPLIEWTQPNAQLAANNLIELGAKAIVFMPIGFATENHETLLDVEHIIEALRRKYSEITYVQMECVNDHPEFLKMAADWANPQIDVLFNEMALAVNPALANVHSHDDHHHHSHDHDHHHHHDHGHHHHH</sequence>
<name>A0A1J1LP51_9CYAN</name>
<evidence type="ECO:0000256" key="4">
    <source>
        <dbReference type="ARBA" id="ARBA00023133"/>
    </source>
</evidence>
<dbReference type="EMBL" id="CZDF01000171">
    <property type="protein sequence ID" value="CUR34341.1"/>
    <property type="molecule type" value="Genomic_DNA"/>
</dbReference>
<dbReference type="InterPro" id="IPR033659">
    <property type="entry name" value="Ferrochelatase_N"/>
</dbReference>
<keyword evidence="5" id="KW-0456">Lyase</keyword>
<comment type="pathway">
    <text evidence="1">Porphyrin-containing compound metabolism; protoheme biosynthesis.</text>
</comment>
<dbReference type="InterPro" id="IPR033644">
    <property type="entry name" value="Ferrochelatase_C"/>
</dbReference>
<evidence type="ECO:0000256" key="9">
    <source>
        <dbReference type="SAM" id="MobiDB-lite"/>
    </source>
</evidence>
<dbReference type="CDD" id="cd03411">
    <property type="entry name" value="Ferrochelatase_N"/>
    <property type="match status" value="1"/>
</dbReference>
<comment type="catalytic activity">
    <reaction evidence="7">
        <text>Fe-coproporphyrin III + 2 H(+) = coproporphyrin III + Fe(2+)</text>
        <dbReference type="Rhea" id="RHEA:49572"/>
        <dbReference type="ChEBI" id="CHEBI:15378"/>
        <dbReference type="ChEBI" id="CHEBI:29033"/>
        <dbReference type="ChEBI" id="CHEBI:68438"/>
        <dbReference type="ChEBI" id="CHEBI:131725"/>
        <dbReference type="EC" id="4.99.1.9"/>
    </reaction>
    <physiologicalReaction direction="right-to-left" evidence="7">
        <dbReference type="Rhea" id="RHEA:49574"/>
    </physiologicalReaction>
</comment>
<dbReference type="InterPro" id="IPR001015">
    <property type="entry name" value="Ferrochelatase"/>
</dbReference>
<evidence type="ECO:0000256" key="8">
    <source>
        <dbReference type="RuleBase" id="RU004185"/>
    </source>
</evidence>
<dbReference type="Proteomes" id="UP000184315">
    <property type="component" value="Unassembled WGS sequence"/>
</dbReference>
<dbReference type="UniPathway" id="UPA00252"/>
<keyword evidence="3" id="KW-0408">Iron</keyword>
<dbReference type="SUPFAM" id="SSF53800">
    <property type="entry name" value="Chelatase"/>
    <property type="match status" value="1"/>
</dbReference>
<comment type="similarity">
    <text evidence="8">Belongs to the ferrochelatase family.</text>
</comment>
<evidence type="ECO:0000313" key="11">
    <source>
        <dbReference type="Proteomes" id="UP000184315"/>
    </source>
</evidence>
<dbReference type="STRING" id="671072.PL9214640348"/>
<evidence type="ECO:0000256" key="2">
    <source>
        <dbReference type="ARBA" id="ARBA00013215"/>
    </source>
</evidence>
<feature type="region of interest" description="Disordered" evidence="9">
    <location>
        <begin position="413"/>
        <end position="439"/>
    </location>
</feature>
<gene>
    <name evidence="10" type="ORF">PL9214640348</name>
</gene>
<dbReference type="GO" id="GO:0004325">
    <property type="term" value="F:ferrochelatase activity"/>
    <property type="evidence" value="ECO:0007669"/>
    <property type="project" value="InterPro"/>
</dbReference>
<dbReference type="Pfam" id="PF00762">
    <property type="entry name" value="Ferrochelatase"/>
    <property type="match status" value="1"/>
</dbReference>
<dbReference type="Gene3D" id="3.40.50.1400">
    <property type="match status" value="2"/>
</dbReference>
<proteinExistence type="inferred from homology"/>
<evidence type="ECO:0000313" key="10">
    <source>
        <dbReference type="EMBL" id="CUR34341.1"/>
    </source>
</evidence>
<dbReference type="GO" id="GO:0006783">
    <property type="term" value="P:heme biosynthetic process"/>
    <property type="evidence" value="ECO:0007669"/>
    <property type="project" value="UniProtKB-KW"/>
</dbReference>
<evidence type="ECO:0000256" key="6">
    <source>
        <dbReference type="ARBA" id="ARBA00023244"/>
    </source>
</evidence>
<dbReference type="PANTHER" id="PTHR11108:SF1">
    <property type="entry name" value="FERROCHELATASE, MITOCHONDRIAL"/>
    <property type="match status" value="1"/>
</dbReference>
<reference evidence="11" key="1">
    <citation type="submission" date="2015-10" db="EMBL/GenBank/DDBJ databases">
        <authorList>
            <person name="Regsiter A."/>
            <person name="william w."/>
        </authorList>
    </citation>
    <scope>NUCLEOTIDE SEQUENCE [LARGE SCALE GENOMIC DNA]</scope>
</reference>
<evidence type="ECO:0000256" key="5">
    <source>
        <dbReference type="ARBA" id="ARBA00023239"/>
    </source>
</evidence>
<dbReference type="PANTHER" id="PTHR11108">
    <property type="entry name" value="FERROCHELATASE"/>
    <property type="match status" value="1"/>
</dbReference>
<protein>
    <recommendedName>
        <fullName evidence="2">coproporphyrin ferrochelatase</fullName>
        <ecNumber evidence="2">4.99.1.9</ecNumber>
    </recommendedName>
</protein>
<dbReference type="EC" id="4.99.1.9" evidence="2"/>